<evidence type="ECO:0000313" key="2">
    <source>
        <dbReference type="Proteomes" id="UP001285908"/>
    </source>
</evidence>
<evidence type="ECO:0000313" key="1">
    <source>
        <dbReference type="EMBL" id="KAK3498785.1"/>
    </source>
</evidence>
<keyword evidence="2" id="KW-1185">Reference proteome</keyword>
<dbReference type="EMBL" id="JAULSX010000001">
    <property type="protein sequence ID" value="KAK3498785.1"/>
    <property type="molecule type" value="Genomic_DNA"/>
</dbReference>
<organism evidence="1 2">
    <name type="scientific">Neurospora hispaniola</name>
    <dbReference type="NCBI Taxonomy" id="588809"/>
    <lineage>
        <taxon>Eukaryota</taxon>
        <taxon>Fungi</taxon>
        <taxon>Dikarya</taxon>
        <taxon>Ascomycota</taxon>
        <taxon>Pezizomycotina</taxon>
        <taxon>Sordariomycetes</taxon>
        <taxon>Sordariomycetidae</taxon>
        <taxon>Sordariales</taxon>
        <taxon>Sordariaceae</taxon>
        <taxon>Neurospora</taxon>
    </lineage>
</organism>
<dbReference type="AlphaFoldDB" id="A0AAJ0IEA7"/>
<gene>
    <name evidence="1" type="ORF">B0T23DRAFT_400524</name>
</gene>
<proteinExistence type="predicted"/>
<dbReference type="GeneID" id="87876114"/>
<dbReference type="Proteomes" id="UP001285908">
    <property type="component" value="Unassembled WGS sequence"/>
</dbReference>
<dbReference type="RefSeq" id="XP_062696418.1">
    <property type="nucleotide sequence ID" value="XM_062838492.1"/>
</dbReference>
<sequence>MGGNYALSINMFEDPNTKNPGKRGCVRNNVDTVNMEKKRGLWDSDEHEGTSKDASAKCGESTKKVVDEILGFDAGLWNELSDLSNLHRH</sequence>
<accession>A0AAJ0IEA7</accession>
<comment type="caution">
    <text evidence="1">The sequence shown here is derived from an EMBL/GenBank/DDBJ whole genome shotgun (WGS) entry which is preliminary data.</text>
</comment>
<name>A0AAJ0IEA7_9PEZI</name>
<reference evidence="1 2" key="1">
    <citation type="journal article" date="2023" name="Mol. Phylogenet. Evol.">
        <title>Genome-scale phylogeny and comparative genomics of the fungal order Sordariales.</title>
        <authorList>
            <person name="Hensen N."/>
            <person name="Bonometti L."/>
            <person name="Westerberg I."/>
            <person name="Brannstrom I.O."/>
            <person name="Guillou S."/>
            <person name="Cros-Aarteil S."/>
            <person name="Calhoun S."/>
            <person name="Haridas S."/>
            <person name="Kuo A."/>
            <person name="Mondo S."/>
            <person name="Pangilinan J."/>
            <person name="Riley R."/>
            <person name="LaButti K."/>
            <person name="Andreopoulos B."/>
            <person name="Lipzen A."/>
            <person name="Chen C."/>
            <person name="Yan M."/>
            <person name="Daum C."/>
            <person name="Ng V."/>
            <person name="Clum A."/>
            <person name="Steindorff A."/>
            <person name="Ohm R.A."/>
            <person name="Martin F."/>
            <person name="Silar P."/>
            <person name="Natvig D.O."/>
            <person name="Lalanne C."/>
            <person name="Gautier V."/>
            <person name="Ament-Velasquez S.L."/>
            <person name="Kruys A."/>
            <person name="Hutchinson M.I."/>
            <person name="Powell A.J."/>
            <person name="Barry K."/>
            <person name="Miller A.N."/>
            <person name="Grigoriev I.V."/>
            <person name="Debuchy R."/>
            <person name="Gladieux P."/>
            <person name="Hiltunen Thoren M."/>
            <person name="Johannesson H."/>
        </authorList>
    </citation>
    <scope>NUCLEOTIDE SEQUENCE [LARGE SCALE GENOMIC DNA]</scope>
    <source>
        <strain evidence="1 2">FGSC 10403</strain>
    </source>
</reference>
<protein>
    <submittedName>
        <fullName evidence="1">Uncharacterized protein</fullName>
    </submittedName>
</protein>